<name>A0A3A9LZI8_MORCA</name>
<dbReference type="EMBL" id="CP034662">
    <property type="protein sequence ID" value="AZQ92284.1"/>
    <property type="molecule type" value="Genomic_DNA"/>
</dbReference>
<evidence type="ECO:0000259" key="9">
    <source>
        <dbReference type="Pfam" id="PF09179"/>
    </source>
</evidence>
<evidence type="ECO:0000313" key="10">
    <source>
        <dbReference type="EMBL" id="AZQ92284.1"/>
    </source>
</evidence>
<dbReference type="KEGG" id="mcat:MC25239_01542"/>
<dbReference type="AlphaFoldDB" id="A0A3A9LZI8"/>
<dbReference type="InterPro" id="IPR014729">
    <property type="entry name" value="Rossmann-like_a/b/a_fold"/>
</dbReference>
<comment type="domain">
    <text evidence="7">The N-terminal region contains the highly conserved SGGXDS motif, predicted to be a P-loop motif involved in ATP binding.</text>
</comment>
<evidence type="ECO:0000256" key="4">
    <source>
        <dbReference type="ARBA" id="ARBA00022741"/>
    </source>
</evidence>
<dbReference type="GO" id="GO:0006400">
    <property type="term" value="P:tRNA modification"/>
    <property type="evidence" value="ECO:0007669"/>
    <property type="project" value="UniProtKB-UniRule"/>
</dbReference>
<comment type="catalytic activity">
    <reaction evidence="6 7">
        <text>cytidine(34) in tRNA(Ile2) + L-lysine + ATP = lysidine(34) in tRNA(Ile2) + AMP + diphosphate + H(+)</text>
        <dbReference type="Rhea" id="RHEA:43744"/>
        <dbReference type="Rhea" id="RHEA-COMP:10625"/>
        <dbReference type="Rhea" id="RHEA-COMP:10670"/>
        <dbReference type="ChEBI" id="CHEBI:15378"/>
        <dbReference type="ChEBI" id="CHEBI:30616"/>
        <dbReference type="ChEBI" id="CHEBI:32551"/>
        <dbReference type="ChEBI" id="CHEBI:33019"/>
        <dbReference type="ChEBI" id="CHEBI:82748"/>
        <dbReference type="ChEBI" id="CHEBI:83665"/>
        <dbReference type="ChEBI" id="CHEBI:456215"/>
        <dbReference type="EC" id="6.3.4.19"/>
    </reaction>
</comment>
<dbReference type="Gene3D" id="1.20.59.20">
    <property type="match status" value="1"/>
</dbReference>
<dbReference type="EC" id="6.3.4.19" evidence="7"/>
<dbReference type="InterPro" id="IPR011063">
    <property type="entry name" value="TilS/TtcA_N"/>
</dbReference>
<dbReference type="Pfam" id="PF09179">
    <property type="entry name" value="TilS"/>
    <property type="match status" value="1"/>
</dbReference>
<evidence type="ECO:0000256" key="2">
    <source>
        <dbReference type="ARBA" id="ARBA00022598"/>
    </source>
</evidence>
<dbReference type="GO" id="GO:0032267">
    <property type="term" value="F:tRNA(Ile)-lysidine synthase activity"/>
    <property type="evidence" value="ECO:0007669"/>
    <property type="project" value="UniProtKB-EC"/>
</dbReference>
<protein>
    <recommendedName>
        <fullName evidence="7">tRNA(Ile)-lysidine synthase</fullName>
        <ecNumber evidence="7">6.3.4.19</ecNumber>
    </recommendedName>
    <alternativeName>
        <fullName evidence="7">tRNA(Ile)-2-lysyl-cytidine synthase</fullName>
    </alternativeName>
    <alternativeName>
        <fullName evidence="7">tRNA(Ile)-lysidine synthetase</fullName>
    </alternativeName>
</protein>
<organism evidence="10 11">
    <name type="scientific">Moraxella catarrhalis</name>
    <name type="common">Branhamella catarrhalis</name>
    <dbReference type="NCBI Taxonomy" id="480"/>
    <lineage>
        <taxon>Bacteria</taxon>
        <taxon>Pseudomonadati</taxon>
        <taxon>Pseudomonadota</taxon>
        <taxon>Gammaproteobacteria</taxon>
        <taxon>Moraxellales</taxon>
        <taxon>Moraxellaceae</taxon>
        <taxon>Moraxella</taxon>
    </lineage>
</organism>
<dbReference type="GO" id="GO:0005524">
    <property type="term" value="F:ATP binding"/>
    <property type="evidence" value="ECO:0007669"/>
    <property type="project" value="UniProtKB-UniRule"/>
</dbReference>
<dbReference type="GO" id="GO:0005737">
    <property type="term" value="C:cytoplasm"/>
    <property type="evidence" value="ECO:0007669"/>
    <property type="project" value="UniProtKB-SubCell"/>
</dbReference>
<comment type="similarity">
    <text evidence="7">Belongs to the tRNA(Ile)-lysidine synthase family.</text>
</comment>
<dbReference type="PANTHER" id="PTHR43033:SF1">
    <property type="entry name" value="TRNA(ILE)-LYSIDINE SYNTHASE-RELATED"/>
    <property type="match status" value="1"/>
</dbReference>
<dbReference type="InterPro" id="IPR012094">
    <property type="entry name" value="tRNA_Ile_lys_synt"/>
</dbReference>
<dbReference type="Proteomes" id="UP000280228">
    <property type="component" value="Chromosome"/>
</dbReference>
<sequence>MTDDILTSLSSAFDELALPAHAKLYLACSGGRDSLALAYACFLLYRQGKIIRLPTILHVHHGWQAANDAWMQLVHRWAIEHGFDCQILRITLAKNSETHARDARYQAFGLVMNQGDVLMLAHHANDQAETVLMRLVSGAGLQGLSGMKVWQAKTVHTDEAAKTITLWRPWLKISRNQISQFANAHALPYVDDITNTDPAYARGRIRQDILPHLLTLNPKAVENIVRSAGLLSMASTMVDQQVETLLTSLDHPANQMPYQQVLGIKDFLNLSKSEQALVLHRWLQADEALPPSHQLTQQVIEMICRQDNDHSSQLVWQAEQAAYVMCCYDDCLYRYRADIWALFGTSGHTKPSSQGWILSDDGRCQLILMAKIDDIQKITKTDTINIGKHRYKGKKLAQKLRIPFWLRDSLWKINHQGHPYLIAPMMVWDLSSGQRLDSFAPIGRMVYNAPD</sequence>
<dbReference type="PANTHER" id="PTHR43033">
    <property type="entry name" value="TRNA(ILE)-LYSIDINE SYNTHASE-RELATED"/>
    <property type="match status" value="1"/>
</dbReference>
<evidence type="ECO:0000256" key="3">
    <source>
        <dbReference type="ARBA" id="ARBA00022694"/>
    </source>
</evidence>
<dbReference type="HAMAP" id="MF_01161">
    <property type="entry name" value="tRNA_Ile_lys_synt"/>
    <property type="match status" value="1"/>
</dbReference>
<feature type="binding site" evidence="7">
    <location>
        <begin position="29"/>
        <end position="34"/>
    </location>
    <ligand>
        <name>ATP</name>
        <dbReference type="ChEBI" id="CHEBI:30616"/>
    </ligand>
</feature>
<dbReference type="NCBIfam" id="TIGR02432">
    <property type="entry name" value="lysidine_TilS_N"/>
    <property type="match status" value="1"/>
</dbReference>
<evidence type="ECO:0000256" key="7">
    <source>
        <dbReference type="HAMAP-Rule" id="MF_01161"/>
    </source>
</evidence>
<evidence type="ECO:0000259" key="8">
    <source>
        <dbReference type="Pfam" id="PF01171"/>
    </source>
</evidence>
<dbReference type="InterPro" id="IPR015262">
    <property type="entry name" value="tRNA_Ile_lys_synt_subst-bd"/>
</dbReference>
<evidence type="ECO:0000313" key="11">
    <source>
        <dbReference type="Proteomes" id="UP000280228"/>
    </source>
</evidence>
<evidence type="ECO:0000256" key="5">
    <source>
        <dbReference type="ARBA" id="ARBA00022840"/>
    </source>
</evidence>
<dbReference type="Pfam" id="PF01171">
    <property type="entry name" value="ATP_bind_3"/>
    <property type="match status" value="1"/>
</dbReference>
<keyword evidence="2 7" id="KW-0436">Ligase</keyword>
<gene>
    <name evidence="7 10" type="primary">tilS</name>
    <name evidence="10" type="ORF">EJK53_1940</name>
</gene>
<keyword evidence="5 7" id="KW-0067">ATP-binding</keyword>
<feature type="domain" description="tRNA(Ile)-lysidine synthase substrate-binding" evidence="9">
    <location>
        <begin position="264"/>
        <end position="333"/>
    </location>
</feature>
<keyword evidence="3 7" id="KW-0819">tRNA processing</keyword>
<feature type="domain" description="tRNA(Ile)-lysidine/2-thiocytidine synthase N-terminal" evidence="8">
    <location>
        <begin position="24"/>
        <end position="207"/>
    </location>
</feature>
<dbReference type="Gene3D" id="3.40.50.620">
    <property type="entry name" value="HUPs"/>
    <property type="match status" value="1"/>
</dbReference>
<reference evidence="10 11" key="1">
    <citation type="submission" date="2018-12" db="EMBL/GenBank/DDBJ databases">
        <title>Persistence of Moraxella catarrhalis in Chronic Obstructive Pulmonary Disease and Regulation of the Hag/MID Adhesin.</title>
        <authorList>
            <person name="Murphy T."/>
            <person name="Zhao X."/>
            <person name="Vyas G."/>
            <person name="Aluvathingal J."/>
            <person name="Nadendla S."/>
            <person name="Tallon L."/>
            <person name="Tettelin H."/>
        </authorList>
    </citation>
    <scope>NUCLEOTIDE SEQUENCE [LARGE SCALE GENOMIC DNA]</scope>
    <source>
        <strain evidence="10 11">46P58B1</strain>
    </source>
</reference>
<evidence type="ECO:0000256" key="1">
    <source>
        <dbReference type="ARBA" id="ARBA00022490"/>
    </source>
</evidence>
<dbReference type="SUPFAM" id="SSF52402">
    <property type="entry name" value="Adenine nucleotide alpha hydrolases-like"/>
    <property type="match status" value="1"/>
</dbReference>
<evidence type="ECO:0000256" key="6">
    <source>
        <dbReference type="ARBA" id="ARBA00048539"/>
    </source>
</evidence>
<comment type="subcellular location">
    <subcellularLocation>
        <location evidence="7">Cytoplasm</location>
    </subcellularLocation>
</comment>
<keyword evidence="4 7" id="KW-0547">Nucleotide-binding</keyword>
<dbReference type="RefSeq" id="WP_042510448.1">
    <property type="nucleotide sequence ID" value="NZ_CP007669.1"/>
</dbReference>
<comment type="function">
    <text evidence="7">Ligates lysine onto the cytidine present at position 34 of the AUA codon-specific tRNA(Ile) that contains the anticodon CAU, in an ATP-dependent manner. Cytidine is converted to lysidine, thus changing the amino acid specificity of the tRNA from methionine to isoleucine.</text>
</comment>
<dbReference type="InterPro" id="IPR012795">
    <property type="entry name" value="tRNA_Ile_lys_synt_N"/>
</dbReference>
<keyword evidence="1 7" id="KW-0963">Cytoplasm</keyword>
<proteinExistence type="inferred from homology"/>
<accession>A0A3A9LZI8</accession>
<dbReference type="SUPFAM" id="SSF82829">
    <property type="entry name" value="MesJ substrate recognition domain-like"/>
    <property type="match status" value="1"/>
</dbReference>
<dbReference type="CDD" id="cd01992">
    <property type="entry name" value="TilS_N"/>
    <property type="match status" value="1"/>
</dbReference>